<dbReference type="SUPFAM" id="SSF49764">
    <property type="entry name" value="HSP20-like chaperones"/>
    <property type="match status" value="1"/>
</dbReference>
<dbReference type="Gene3D" id="2.60.40.790">
    <property type="match status" value="1"/>
</dbReference>
<dbReference type="KEGG" id="gim:F1728_07435"/>
<evidence type="ECO:0000256" key="2">
    <source>
        <dbReference type="RuleBase" id="RU003616"/>
    </source>
</evidence>
<dbReference type="InterPro" id="IPR008978">
    <property type="entry name" value="HSP20-like_chaperone"/>
</dbReference>
<proteinExistence type="inferred from homology"/>
<gene>
    <name evidence="5" type="ORF">F1728_07435</name>
</gene>
<evidence type="ECO:0000259" key="4">
    <source>
        <dbReference type="PROSITE" id="PS01031"/>
    </source>
</evidence>
<organism evidence="5 6">
    <name type="scientific">Gimesia benthica</name>
    <dbReference type="NCBI Taxonomy" id="2608982"/>
    <lineage>
        <taxon>Bacteria</taxon>
        <taxon>Pseudomonadati</taxon>
        <taxon>Planctomycetota</taxon>
        <taxon>Planctomycetia</taxon>
        <taxon>Planctomycetales</taxon>
        <taxon>Planctomycetaceae</taxon>
        <taxon>Gimesia</taxon>
    </lineage>
</organism>
<feature type="domain" description="SHSP" evidence="4">
    <location>
        <begin position="52"/>
        <end position="164"/>
    </location>
</feature>
<reference evidence="5 6" key="1">
    <citation type="submission" date="2019-09" db="EMBL/GenBank/DDBJ databases">
        <title>Gimesia benthica sp. nov., a novel bacterium isolated from deep-sea water of the Northwest Indian Ocean.</title>
        <authorList>
            <person name="Dai X."/>
        </authorList>
    </citation>
    <scope>NUCLEOTIDE SEQUENCE [LARGE SCALE GENOMIC DNA]</scope>
    <source>
        <strain evidence="5 6">E7</strain>
    </source>
</reference>
<dbReference type="PANTHER" id="PTHR11527">
    <property type="entry name" value="HEAT-SHOCK PROTEIN 20 FAMILY MEMBER"/>
    <property type="match status" value="1"/>
</dbReference>
<sequence>MNMTTSPELKGTVMRANQSVPGGSSFPGRAPFGDLRSEMEKLLNTISGAGGITTAGLNAALDISETEDAVEVRMDVPGIEPDEIEVEVVGELLRITGERKAGQEEKGKTWHRVERSVGSFARSIKLPCEVESEHIEANCERGVLTIVLPKSQFNKPRKIQVKPKS</sequence>
<dbReference type="Pfam" id="PF00011">
    <property type="entry name" value="HSP20"/>
    <property type="match status" value="1"/>
</dbReference>
<dbReference type="PROSITE" id="PS01031">
    <property type="entry name" value="SHSP"/>
    <property type="match status" value="1"/>
</dbReference>
<dbReference type="InterPro" id="IPR002068">
    <property type="entry name" value="A-crystallin/Hsp20_dom"/>
</dbReference>
<evidence type="ECO:0000256" key="3">
    <source>
        <dbReference type="SAM" id="MobiDB-lite"/>
    </source>
</evidence>
<dbReference type="Proteomes" id="UP000427281">
    <property type="component" value="Chromosome"/>
</dbReference>
<dbReference type="InterPro" id="IPR031107">
    <property type="entry name" value="Small_HSP"/>
</dbReference>
<evidence type="ECO:0000313" key="6">
    <source>
        <dbReference type="Proteomes" id="UP000427281"/>
    </source>
</evidence>
<dbReference type="EMBL" id="CP043930">
    <property type="protein sequence ID" value="QGQ22519.1"/>
    <property type="molecule type" value="Genomic_DNA"/>
</dbReference>
<comment type="similarity">
    <text evidence="1 2">Belongs to the small heat shock protein (HSP20) family.</text>
</comment>
<evidence type="ECO:0000256" key="1">
    <source>
        <dbReference type="PROSITE-ProRule" id="PRU00285"/>
    </source>
</evidence>
<protein>
    <submittedName>
        <fullName evidence="5">Hsp20/alpha crystallin family protein</fullName>
    </submittedName>
</protein>
<dbReference type="AlphaFoldDB" id="A0A6I6ABY9"/>
<feature type="region of interest" description="Disordered" evidence="3">
    <location>
        <begin position="1"/>
        <end position="28"/>
    </location>
</feature>
<keyword evidence="6" id="KW-1185">Reference proteome</keyword>
<dbReference type="CDD" id="cd06464">
    <property type="entry name" value="ACD_sHsps-like"/>
    <property type="match status" value="1"/>
</dbReference>
<evidence type="ECO:0000313" key="5">
    <source>
        <dbReference type="EMBL" id="QGQ22519.1"/>
    </source>
</evidence>
<accession>A0A6I6ABY9</accession>
<name>A0A6I6ABY9_9PLAN</name>